<dbReference type="InterPro" id="IPR017423">
    <property type="entry name" value="TRM6"/>
</dbReference>
<dbReference type="OrthoDB" id="10254665at2759"/>
<name>A0A1Y3AM41_EURMA</name>
<keyword evidence="5" id="KW-0539">Nucleus</keyword>
<gene>
    <name evidence="7" type="ORF">BLA29_010592</name>
</gene>
<reference evidence="7 8" key="1">
    <citation type="submission" date="2017-03" db="EMBL/GenBank/DDBJ databases">
        <title>Genome Survey of Euroglyphus maynei.</title>
        <authorList>
            <person name="Arlian L.G."/>
            <person name="Morgan M.S."/>
            <person name="Rider S.D."/>
        </authorList>
    </citation>
    <scope>NUCLEOTIDE SEQUENCE [LARGE SCALE GENOMIC DNA]</scope>
    <source>
        <strain evidence="7">Arlian Lab</strain>
        <tissue evidence="7">Whole body</tissue>
    </source>
</reference>
<dbReference type="EMBL" id="MUJZ01072235">
    <property type="protein sequence ID" value="OTF69097.1"/>
    <property type="molecule type" value="Genomic_DNA"/>
</dbReference>
<comment type="subcellular location">
    <subcellularLocation>
        <location evidence="1">Nucleus</location>
    </subcellularLocation>
</comment>
<evidence type="ECO:0000256" key="2">
    <source>
        <dbReference type="ARBA" id="ARBA00008320"/>
    </source>
</evidence>
<evidence type="ECO:0000256" key="6">
    <source>
        <dbReference type="ARBA" id="ARBA00032319"/>
    </source>
</evidence>
<evidence type="ECO:0000256" key="3">
    <source>
        <dbReference type="ARBA" id="ARBA00021704"/>
    </source>
</evidence>
<evidence type="ECO:0000256" key="5">
    <source>
        <dbReference type="ARBA" id="ARBA00023242"/>
    </source>
</evidence>
<protein>
    <recommendedName>
        <fullName evidence="3">tRNA (adenine(58)-N(1))-methyltransferase non-catalytic subunit TRM6</fullName>
    </recommendedName>
    <alternativeName>
        <fullName evidence="6">tRNA(m1A58)-methyltransferase subunit TRM6</fullName>
    </alternativeName>
</protein>
<comment type="caution">
    <text evidence="7">The sequence shown here is derived from an EMBL/GenBank/DDBJ whole genome shotgun (WGS) entry which is preliminary data.</text>
</comment>
<keyword evidence="8" id="KW-1185">Reference proteome</keyword>
<evidence type="ECO:0000313" key="7">
    <source>
        <dbReference type="EMBL" id="OTF69097.1"/>
    </source>
</evidence>
<dbReference type="Pfam" id="PF04189">
    <property type="entry name" value="Gcd10p"/>
    <property type="match status" value="1"/>
</dbReference>
<organism evidence="7 8">
    <name type="scientific">Euroglyphus maynei</name>
    <name type="common">Mayne's house dust mite</name>
    <dbReference type="NCBI Taxonomy" id="6958"/>
    <lineage>
        <taxon>Eukaryota</taxon>
        <taxon>Metazoa</taxon>
        <taxon>Ecdysozoa</taxon>
        <taxon>Arthropoda</taxon>
        <taxon>Chelicerata</taxon>
        <taxon>Arachnida</taxon>
        <taxon>Acari</taxon>
        <taxon>Acariformes</taxon>
        <taxon>Sarcoptiformes</taxon>
        <taxon>Astigmata</taxon>
        <taxon>Psoroptidia</taxon>
        <taxon>Analgoidea</taxon>
        <taxon>Pyroglyphidae</taxon>
        <taxon>Pyroglyphinae</taxon>
        <taxon>Euroglyphus</taxon>
    </lineage>
</organism>
<keyword evidence="4" id="KW-0819">tRNA processing</keyword>
<dbReference type="PANTHER" id="PTHR12945">
    <property type="entry name" value="TRANSLATION INITIATION FACTOR EIF3-RELATED"/>
    <property type="match status" value="1"/>
</dbReference>
<evidence type="ECO:0000256" key="1">
    <source>
        <dbReference type="ARBA" id="ARBA00004123"/>
    </source>
</evidence>
<comment type="similarity">
    <text evidence="2">Belongs to the TRM6/GCD10 family.</text>
</comment>
<dbReference type="AlphaFoldDB" id="A0A1Y3AM41"/>
<dbReference type="PANTHER" id="PTHR12945:SF0">
    <property type="entry name" value="TRNA (ADENINE(58)-N(1))-METHYLTRANSFERASE NON-CATALYTIC SUBUNIT TRM6"/>
    <property type="match status" value="1"/>
</dbReference>
<dbReference type="GO" id="GO:0030488">
    <property type="term" value="P:tRNA methylation"/>
    <property type="evidence" value="ECO:0007669"/>
    <property type="project" value="InterPro"/>
</dbReference>
<dbReference type="GO" id="GO:0031515">
    <property type="term" value="C:tRNA (m1A) methyltransferase complex"/>
    <property type="evidence" value="ECO:0007669"/>
    <property type="project" value="InterPro"/>
</dbReference>
<dbReference type="Proteomes" id="UP000194236">
    <property type="component" value="Unassembled WGS sequence"/>
</dbReference>
<proteinExistence type="inferred from homology"/>
<accession>A0A1Y3AM41</accession>
<dbReference type="GO" id="GO:0005634">
    <property type="term" value="C:nucleus"/>
    <property type="evidence" value="ECO:0007669"/>
    <property type="project" value="UniProtKB-SubCell"/>
</dbReference>
<evidence type="ECO:0000256" key="4">
    <source>
        <dbReference type="ARBA" id="ARBA00022694"/>
    </source>
</evidence>
<evidence type="ECO:0000313" key="8">
    <source>
        <dbReference type="Proteomes" id="UP000194236"/>
    </source>
</evidence>
<sequence>MDIQLADNDDNIIQSEHFVIMRKTFKANTCKLIKLGREKYFFFFKHKILTESLVGQKYGLTFELTSDKTLKSVNLIDYLDLINPNSNSNSNDDGNCQPKDNRFLVDNNSSQKLTRNDIEKIKKEKSGQQVIQTLVENSATFVEKNVFSQVKYLQKKQKKYVCLVTVTKPTAKLLMEMYYSQSPSKNK</sequence>